<gene>
    <name evidence="1" type="ORF">GIY56_17700</name>
</gene>
<evidence type="ECO:0000313" key="2">
    <source>
        <dbReference type="Proteomes" id="UP000481417"/>
    </source>
</evidence>
<comment type="caution">
    <text evidence="1">The sequence shown here is derived from an EMBL/GenBank/DDBJ whole genome shotgun (WGS) entry which is preliminary data.</text>
</comment>
<proteinExistence type="predicted"/>
<name>A0A6L6HSI1_9RHOB</name>
<reference evidence="1 2" key="1">
    <citation type="submission" date="2019-11" db="EMBL/GenBank/DDBJ databases">
        <authorList>
            <person name="Lang L."/>
        </authorList>
    </citation>
    <scope>NUCLEOTIDE SEQUENCE [LARGE SCALE GENOMIC DNA]</scope>
    <source>
        <strain evidence="1 2">YIM 132242</strain>
    </source>
</reference>
<evidence type="ECO:0000313" key="1">
    <source>
        <dbReference type="EMBL" id="MTE02127.1"/>
    </source>
</evidence>
<sequence>MAVIPCSSNLALQQQIEEFAEALATQSHQLGAHGLDEAAFYESGILRGAIERLRGRYSADTREKRAFVRLVLNHMQDRGFITSYDDTRSANRHDYLVVMPSGAVCAIALKGCLDGNNTNIFERPAEASEFVLWSICTNPGSDPRHNVWSGIHTRLSAEIIERGQQVDGLVVWDWLCGTARRPCPKLAHAGAPDQRLTEVGQYRLTPPCIYLFPSAIPDAAGEPDPTPHSLESITFLEALHRCFGGCDKELNQVRVAVSHHGAEVVRRTTVTRGGALAHGSEPTPIRRR</sequence>
<dbReference type="RefSeq" id="WP_154766176.1">
    <property type="nucleotide sequence ID" value="NZ_WMBT01000031.1"/>
</dbReference>
<accession>A0A6L6HSI1</accession>
<keyword evidence="2" id="KW-1185">Reference proteome</keyword>
<dbReference type="EMBL" id="WMBT01000031">
    <property type="protein sequence ID" value="MTE02127.1"/>
    <property type="molecule type" value="Genomic_DNA"/>
</dbReference>
<dbReference type="AlphaFoldDB" id="A0A6L6HSI1"/>
<dbReference type="Proteomes" id="UP000481417">
    <property type="component" value="Unassembled WGS sequence"/>
</dbReference>
<organism evidence="1 2">
    <name type="scientific">Paracoccus lichenicola</name>
    <dbReference type="NCBI Taxonomy" id="2665644"/>
    <lineage>
        <taxon>Bacteria</taxon>
        <taxon>Pseudomonadati</taxon>
        <taxon>Pseudomonadota</taxon>
        <taxon>Alphaproteobacteria</taxon>
        <taxon>Rhodobacterales</taxon>
        <taxon>Paracoccaceae</taxon>
        <taxon>Paracoccus</taxon>
    </lineage>
</organism>
<protein>
    <submittedName>
        <fullName evidence="1">Uncharacterized protein</fullName>
    </submittedName>
</protein>